<feature type="transmembrane region" description="Helical" evidence="7">
    <location>
        <begin position="110"/>
        <end position="133"/>
    </location>
</feature>
<gene>
    <name evidence="9" type="ORF">DR864_01055</name>
</gene>
<dbReference type="RefSeq" id="WP_114065200.1">
    <property type="nucleotide sequence ID" value="NZ_CP030850.1"/>
</dbReference>
<comment type="subcellular location">
    <subcellularLocation>
        <location evidence="1">Membrane</location>
        <topology evidence="1">Multi-pass membrane protein</topology>
    </subcellularLocation>
</comment>
<evidence type="ECO:0000256" key="5">
    <source>
        <dbReference type="ARBA" id="ARBA00022989"/>
    </source>
</evidence>
<keyword evidence="3 9" id="KW-0808">Transferase</keyword>
<keyword evidence="6 7" id="KW-0472">Membrane</keyword>
<dbReference type="EMBL" id="CP030850">
    <property type="protein sequence ID" value="AXE16413.1"/>
    <property type="molecule type" value="Genomic_DNA"/>
</dbReference>
<evidence type="ECO:0000259" key="8">
    <source>
        <dbReference type="Pfam" id="PF02397"/>
    </source>
</evidence>
<keyword evidence="4 7" id="KW-0812">Transmembrane</keyword>
<proteinExistence type="inferred from homology"/>
<organism evidence="9 10">
    <name type="scientific">Runella rosea</name>
    <dbReference type="NCBI Taxonomy" id="2259595"/>
    <lineage>
        <taxon>Bacteria</taxon>
        <taxon>Pseudomonadati</taxon>
        <taxon>Bacteroidota</taxon>
        <taxon>Cytophagia</taxon>
        <taxon>Cytophagales</taxon>
        <taxon>Spirosomataceae</taxon>
        <taxon>Runella</taxon>
    </lineage>
</organism>
<evidence type="ECO:0000256" key="7">
    <source>
        <dbReference type="SAM" id="Phobius"/>
    </source>
</evidence>
<feature type="domain" description="Bacterial sugar transferase" evidence="8">
    <location>
        <begin position="270"/>
        <end position="454"/>
    </location>
</feature>
<protein>
    <submittedName>
        <fullName evidence="9">Sugar transferase</fullName>
    </submittedName>
</protein>
<evidence type="ECO:0000256" key="4">
    <source>
        <dbReference type="ARBA" id="ARBA00022692"/>
    </source>
</evidence>
<dbReference type="NCBIfam" id="TIGR03025">
    <property type="entry name" value="EPS_sugtrans"/>
    <property type="match status" value="1"/>
</dbReference>
<accession>A0A344TCP2</accession>
<keyword evidence="10" id="KW-1185">Reference proteome</keyword>
<dbReference type="GO" id="GO:0016780">
    <property type="term" value="F:phosphotransferase activity, for other substituted phosphate groups"/>
    <property type="evidence" value="ECO:0007669"/>
    <property type="project" value="TreeGrafter"/>
</dbReference>
<dbReference type="OrthoDB" id="9774190at2"/>
<dbReference type="Gene3D" id="3.40.50.720">
    <property type="entry name" value="NAD(P)-binding Rossmann-like Domain"/>
    <property type="match status" value="1"/>
</dbReference>
<evidence type="ECO:0000313" key="9">
    <source>
        <dbReference type="EMBL" id="AXE16413.1"/>
    </source>
</evidence>
<sequence>MKHRYSFLFLPFQLILDWILLNLSFWIAYLIKFGFASEFNTSYQWFLLVCNLIWLGLIVIVKPYNYSRIKFHVFNILYQYLSLSGLFAACMAFAWIILRDLNLSRLHMLFMLMVFVALGITWRVFAVVFIKFYRASGHNIRRYIIVGHGKLATTLKEFYENYPEFGYEFYGFFGDIDENNKSIMRGDYDRLTTFIKQNTIDCVYCCTPYINNEVLSNIITQSEQENFQVKLVIDFSSILSRQSTVEYHDMLPIIDISNRFWEDIKVQILKRIFDIAFSSFILFMGMPIWIILGLITKLSSKGPIFYSQERIGKSGKPFRIYKFRSMYVNAEQEGPALSFGNEDPRITPWGQFMRKMRLDEIPQFYNVLKGDMSVVGPRPERQFFIDQITPIAPDFTKLLTVKPGITSIGQVKFGYAQNVEEMIQRLEFDLQYLTKVSLFVDMLIIWETVVVMLKAKGK</sequence>
<evidence type="ECO:0000256" key="2">
    <source>
        <dbReference type="ARBA" id="ARBA00006464"/>
    </source>
</evidence>
<dbReference type="GO" id="GO:0016020">
    <property type="term" value="C:membrane"/>
    <property type="evidence" value="ECO:0007669"/>
    <property type="project" value="UniProtKB-SubCell"/>
</dbReference>
<dbReference type="Pfam" id="PF02397">
    <property type="entry name" value="Bac_transf"/>
    <property type="match status" value="1"/>
</dbReference>
<evidence type="ECO:0000256" key="1">
    <source>
        <dbReference type="ARBA" id="ARBA00004141"/>
    </source>
</evidence>
<evidence type="ECO:0000313" key="10">
    <source>
        <dbReference type="Proteomes" id="UP000251993"/>
    </source>
</evidence>
<dbReference type="InterPro" id="IPR003362">
    <property type="entry name" value="Bact_transf"/>
</dbReference>
<feature type="transmembrane region" description="Helical" evidence="7">
    <location>
        <begin position="7"/>
        <end position="31"/>
    </location>
</feature>
<dbReference type="PANTHER" id="PTHR30576">
    <property type="entry name" value="COLANIC BIOSYNTHESIS UDP-GLUCOSE LIPID CARRIER TRANSFERASE"/>
    <property type="match status" value="1"/>
</dbReference>
<feature type="transmembrane region" description="Helical" evidence="7">
    <location>
        <begin position="275"/>
        <end position="295"/>
    </location>
</feature>
<evidence type="ECO:0000256" key="3">
    <source>
        <dbReference type="ARBA" id="ARBA00022679"/>
    </source>
</evidence>
<dbReference type="KEGG" id="run:DR864_01055"/>
<keyword evidence="5 7" id="KW-1133">Transmembrane helix</keyword>
<dbReference type="InterPro" id="IPR017475">
    <property type="entry name" value="EPS_sugar_tfrase"/>
</dbReference>
<feature type="transmembrane region" description="Helical" evidence="7">
    <location>
        <begin position="43"/>
        <end position="64"/>
    </location>
</feature>
<dbReference type="Proteomes" id="UP000251993">
    <property type="component" value="Chromosome"/>
</dbReference>
<comment type="similarity">
    <text evidence="2">Belongs to the bacterial sugar transferase family.</text>
</comment>
<dbReference type="Pfam" id="PF13727">
    <property type="entry name" value="CoA_binding_3"/>
    <property type="match status" value="1"/>
</dbReference>
<reference evidence="9 10" key="1">
    <citation type="submission" date="2018-07" db="EMBL/GenBank/DDBJ databases">
        <title>Genome sequencing of Runella.</title>
        <authorList>
            <person name="Baek M.-G."/>
            <person name="Yi H."/>
        </authorList>
    </citation>
    <scope>NUCLEOTIDE SEQUENCE [LARGE SCALE GENOMIC DNA]</scope>
    <source>
        <strain evidence="9 10">HYN0085</strain>
    </source>
</reference>
<dbReference type="AlphaFoldDB" id="A0A344TCP2"/>
<name>A0A344TCP2_9BACT</name>
<evidence type="ECO:0000256" key="6">
    <source>
        <dbReference type="ARBA" id="ARBA00023136"/>
    </source>
</evidence>
<feature type="transmembrane region" description="Helical" evidence="7">
    <location>
        <begin position="76"/>
        <end position="98"/>
    </location>
</feature>
<dbReference type="PANTHER" id="PTHR30576:SF0">
    <property type="entry name" value="UNDECAPRENYL-PHOSPHATE N-ACETYLGALACTOSAMINYL 1-PHOSPHATE TRANSFERASE-RELATED"/>
    <property type="match status" value="1"/>
</dbReference>